<evidence type="ECO:0000256" key="2">
    <source>
        <dbReference type="ARBA" id="ARBA00022448"/>
    </source>
</evidence>
<comment type="subcellular location">
    <subcellularLocation>
        <location evidence="1">Cell membrane</location>
        <topology evidence="1">Multi-pass membrane protein</topology>
    </subcellularLocation>
</comment>
<accession>A0A7Z8JX54</accession>
<reference evidence="10 11" key="1">
    <citation type="submission" date="2019-05" db="EMBL/GenBank/DDBJ databases">
        <title>Genome sequence of Cellulomonas hominis strain CS1.</title>
        <authorList>
            <person name="Belmont J."/>
            <person name="Maclea K.S."/>
        </authorList>
    </citation>
    <scope>NUCLEOTIDE SEQUENCE [LARGE SCALE GENOMIC DNA]</scope>
    <source>
        <strain evidence="10 11">CS1</strain>
    </source>
</reference>
<feature type="compositionally biased region" description="Low complexity" evidence="7">
    <location>
        <begin position="9"/>
        <end position="31"/>
    </location>
</feature>
<feature type="transmembrane region" description="Helical" evidence="8">
    <location>
        <begin position="134"/>
        <end position="153"/>
    </location>
</feature>
<dbReference type="SUPFAM" id="SSF103473">
    <property type="entry name" value="MFS general substrate transporter"/>
    <property type="match status" value="1"/>
</dbReference>
<dbReference type="RefSeq" id="WP_154730415.1">
    <property type="nucleotide sequence ID" value="NZ_SZYE01000143.1"/>
</dbReference>
<dbReference type="Proteomes" id="UP000308121">
    <property type="component" value="Unassembled WGS sequence"/>
</dbReference>
<organism evidence="10 11">
    <name type="scientific">Cellulomonas hominis</name>
    <dbReference type="NCBI Taxonomy" id="156981"/>
    <lineage>
        <taxon>Bacteria</taxon>
        <taxon>Bacillati</taxon>
        <taxon>Actinomycetota</taxon>
        <taxon>Actinomycetes</taxon>
        <taxon>Micrococcales</taxon>
        <taxon>Cellulomonadaceae</taxon>
        <taxon>Cellulomonas</taxon>
    </lineage>
</organism>
<keyword evidence="5 8" id="KW-1133">Transmembrane helix</keyword>
<evidence type="ECO:0000259" key="9">
    <source>
        <dbReference type="PROSITE" id="PS50850"/>
    </source>
</evidence>
<feature type="transmembrane region" description="Helical" evidence="8">
    <location>
        <begin position="109"/>
        <end position="128"/>
    </location>
</feature>
<dbReference type="InterPro" id="IPR020846">
    <property type="entry name" value="MFS_dom"/>
</dbReference>
<evidence type="ECO:0000256" key="7">
    <source>
        <dbReference type="SAM" id="MobiDB-lite"/>
    </source>
</evidence>
<feature type="transmembrane region" description="Helical" evidence="8">
    <location>
        <begin position="173"/>
        <end position="193"/>
    </location>
</feature>
<dbReference type="PROSITE" id="PS50850">
    <property type="entry name" value="MFS"/>
    <property type="match status" value="1"/>
</dbReference>
<feature type="transmembrane region" description="Helical" evidence="8">
    <location>
        <begin position="74"/>
        <end position="97"/>
    </location>
</feature>
<comment type="caution">
    <text evidence="10">The sequence shown here is derived from an EMBL/GenBank/DDBJ whole genome shotgun (WGS) entry which is preliminary data.</text>
</comment>
<name>A0A7Z8JX54_9CELL</name>
<dbReference type="InterPro" id="IPR036259">
    <property type="entry name" value="MFS_trans_sf"/>
</dbReference>
<feature type="non-terminal residue" evidence="10">
    <location>
        <position position="260"/>
    </location>
</feature>
<dbReference type="PANTHER" id="PTHR23517">
    <property type="entry name" value="RESISTANCE PROTEIN MDTM, PUTATIVE-RELATED-RELATED"/>
    <property type="match status" value="1"/>
</dbReference>
<dbReference type="AlphaFoldDB" id="A0A7Z8JX54"/>
<keyword evidence="6 8" id="KW-0472">Membrane</keyword>
<feature type="region of interest" description="Disordered" evidence="7">
    <location>
        <begin position="1"/>
        <end position="31"/>
    </location>
</feature>
<keyword evidence="3" id="KW-1003">Cell membrane</keyword>
<dbReference type="GO" id="GO:0005886">
    <property type="term" value="C:plasma membrane"/>
    <property type="evidence" value="ECO:0007669"/>
    <property type="project" value="UniProtKB-SubCell"/>
</dbReference>
<dbReference type="GO" id="GO:0022857">
    <property type="term" value="F:transmembrane transporter activity"/>
    <property type="evidence" value="ECO:0007669"/>
    <property type="project" value="InterPro"/>
</dbReference>
<evidence type="ECO:0000313" key="11">
    <source>
        <dbReference type="Proteomes" id="UP000308121"/>
    </source>
</evidence>
<keyword evidence="4 8" id="KW-0812">Transmembrane</keyword>
<keyword evidence="2" id="KW-0813">Transport</keyword>
<evidence type="ECO:0000256" key="3">
    <source>
        <dbReference type="ARBA" id="ARBA00022475"/>
    </source>
</evidence>
<evidence type="ECO:0000256" key="6">
    <source>
        <dbReference type="ARBA" id="ARBA00023136"/>
    </source>
</evidence>
<dbReference type="Gene3D" id="1.20.1250.20">
    <property type="entry name" value="MFS general substrate transporter like domains"/>
    <property type="match status" value="1"/>
</dbReference>
<protein>
    <submittedName>
        <fullName evidence="10">MFS transporter</fullName>
    </submittedName>
</protein>
<dbReference type="Pfam" id="PF07690">
    <property type="entry name" value="MFS_1"/>
    <property type="match status" value="1"/>
</dbReference>
<dbReference type="PANTHER" id="PTHR23517:SF13">
    <property type="entry name" value="MAJOR FACILITATOR SUPERFAMILY MFS_1"/>
    <property type="match status" value="1"/>
</dbReference>
<evidence type="ECO:0000256" key="8">
    <source>
        <dbReference type="SAM" id="Phobius"/>
    </source>
</evidence>
<sequence>MSTPTLPRSARTTATTGHPTHPASAAPDAAGAPRASAARHRAGFWLVAAAFLATMAFSTVPAPLYPLYQAADGFSTFTVTVVFAAYAVGVALALVLAGHVSDWLGRRRVLLPALALELAAAALFLSGTSLTTLLVARFVSGLGVGMLTATATAHLAELHAAHRPGDAGHRPQVVAVVANIGGLGAGALAAGALAQTGVAPLRLSYAVFAGLLLLGVVGVLIAPETVRRPAARPAYRPQRPRRAGGDPAAQRLAYAAAFAS</sequence>
<dbReference type="EMBL" id="SZYE01000143">
    <property type="protein sequence ID" value="TKR22764.1"/>
    <property type="molecule type" value="Genomic_DNA"/>
</dbReference>
<evidence type="ECO:0000256" key="1">
    <source>
        <dbReference type="ARBA" id="ARBA00004651"/>
    </source>
</evidence>
<feature type="transmembrane region" description="Helical" evidence="8">
    <location>
        <begin position="205"/>
        <end position="222"/>
    </location>
</feature>
<evidence type="ECO:0000256" key="5">
    <source>
        <dbReference type="ARBA" id="ARBA00022989"/>
    </source>
</evidence>
<proteinExistence type="predicted"/>
<evidence type="ECO:0000313" key="10">
    <source>
        <dbReference type="EMBL" id="TKR22764.1"/>
    </source>
</evidence>
<feature type="transmembrane region" description="Helical" evidence="8">
    <location>
        <begin position="44"/>
        <end position="68"/>
    </location>
</feature>
<dbReference type="InterPro" id="IPR050171">
    <property type="entry name" value="MFS_Transporters"/>
</dbReference>
<feature type="domain" description="Major facilitator superfamily (MFS) profile" evidence="9">
    <location>
        <begin position="42"/>
        <end position="260"/>
    </location>
</feature>
<dbReference type="InterPro" id="IPR011701">
    <property type="entry name" value="MFS"/>
</dbReference>
<gene>
    <name evidence="10" type="ORF">FA014_14765</name>
</gene>
<evidence type="ECO:0000256" key="4">
    <source>
        <dbReference type="ARBA" id="ARBA00022692"/>
    </source>
</evidence>